<keyword evidence="2" id="KW-1185">Reference proteome</keyword>
<name>U5DD31_AMBTC</name>
<evidence type="ECO:0000313" key="2">
    <source>
        <dbReference type="Proteomes" id="UP000017836"/>
    </source>
</evidence>
<sequence>MISDCLLPKFPSGDGLPGQWRQGGYMRQQDHDCMALQSLLDKLWPSFGHRQQYFGRSQLRLAARGHLATSGRTSAASNQKRSYKTIRWVLTPDD</sequence>
<organism evidence="1 2">
    <name type="scientific">Amborella trichopoda</name>
    <dbReference type="NCBI Taxonomy" id="13333"/>
    <lineage>
        <taxon>Eukaryota</taxon>
        <taxon>Viridiplantae</taxon>
        <taxon>Streptophyta</taxon>
        <taxon>Embryophyta</taxon>
        <taxon>Tracheophyta</taxon>
        <taxon>Spermatophyta</taxon>
        <taxon>Magnoliopsida</taxon>
        <taxon>Amborellales</taxon>
        <taxon>Amborellaceae</taxon>
        <taxon>Amborella</taxon>
    </lineage>
</organism>
<dbReference type="EMBL" id="KI392059">
    <property type="protein sequence ID" value="ERN20449.1"/>
    <property type="molecule type" value="Genomic_DNA"/>
</dbReference>
<evidence type="ECO:0000313" key="1">
    <source>
        <dbReference type="EMBL" id="ERN20449.1"/>
    </source>
</evidence>
<dbReference type="AlphaFoldDB" id="U5DD31"/>
<accession>U5DD31</accession>
<proteinExistence type="predicted"/>
<gene>
    <name evidence="1" type="ORF">AMTR_s00068p00126190</name>
</gene>
<dbReference type="Proteomes" id="UP000017836">
    <property type="component" value="Unassembled WGS sequence"/>
</dbReference>
<protein>
    <submittedName>
        <fullName evidence="1">Uncharacterized protein</fullName>
    </submittedName>
</protein>
<dbReference type="Gramene" id="ERN20449">
    <property type="protein sequence ID" value="ERN20449"/>
    <property type="gene ID" value="AMTR_s00068p00126190"/>
</dbReference>
<dbReference type="HOGENOM" id="CLU_2389156_0_0_1"/>
<reference evidence="2" key="1">
    <citation type="journal article" date="2013" name="Science">
        <title>The Amborella genome and the evolution of flowering plants.</title>
        <authorList>
            <consortium name="Amborella Genome Project"/>
        </authorList>
    </citation>
    <scope>NUCLEOTIDE SEQUENCE [LARGE SCALE GENOMIC DNA]</scope>
</reference>